<keyword evidence="2" id="KW-1185">Reference proteome</keyword>
<sequence length="403" mass="42781">MRLVAGLTAAALSGLAAAAGQQDAEVYMFQSPWEASTEIPSIPKEVARHIFLQRTSRQRYGSDLRDIPSSIDTEAAIDHLARFGKSPAPLFTQADKTDASQLVIIIEGAAAEQSSRLRETLGQKTAFTISDPPSAAANNHLMALFRNMGVASSHQCDLSATINPFDVDCWTGPSSVVKYDLRASPKAFDSLVDNLSRLDKFVTDGDLNAMLVVLPESSRSSKLNHWSAAAAGTGFDLRRRRDAEMVISDQDHTQPKTTAAPSNAPAAPGGGSGSHRTKAIPQCFPSLKSCTTGTNSCSGHGECVDKYARGNASSSDETAPASCFACLCKPSLVDREGAQTKGRKTIQWGGNMCQKEDISVQFWMLAGFTITIVGAVSFAISMLFSVGEETLPGVIGAGVSRSK</sequence>
<accession>A0ACB7PQJ1</accession>
<comment type="caution">
    <text evidence="1">The sequence shown here is derived from an EMBL/GenBank/DDBJ whole genome shotgun (WGS) entry which is preliminary data.</text>
</comment>
<name>A0ACB7PQJ1_9PEZI</name>
<protein>
    <submittedName>
        <fullName evidence="1">Uncharacterized protein</fullName>
    </submittedName>
</protein>
<proteinExistence type="predicted"/>
<dbReference type="Proteomes" id="UP000724584">
    <property type="component" value="Unassembled WGS sequence"/>
</dbReference>
<organism evidence="1 2">
    <name type="scientific">Chaetomium tenue</name>
    <dbReference type="NCBI Taxonomy" id="1854479"/>
    <lineage>
        <taxon>Eukaryota</taxon>
        <taxon>Fungi</taxon>
        <taxon>Dikarya</taxon>
        <taxon>Ascomycota</taxon>
        <taxon>Pezizomycotina</taxon>
        <taxon>Sordariomycetes</taxon>
        <taxon>Sordariomycetidae</taxon>
        <taxon>Sordariales</taxon>
        <taxon>Chaetomiaceae</taxon>
        <taxon>Chaetomium</taxon>
    </lineage>
</organism>
<gene>
    <name evidence="1" type="ORF">F5144DRAFT_626290</name>
</gene>
<evidence type="ECO:0000313" key="1">
    <source>
        <dbReference type="EMBL" id="KAH6651381.1"/>
    </source>
</evidence>
<dbReference type="EMBL" id="JAGIZQ010000001">
    <property type="protein sequence ID" value="KAH6651381.1"/>
    <property type="molecule type" value="Genomic_DNA"/>
</dbReference>
<reference evidence="1 2" key="1">
    <citation type="journal article" date="2021" name="Nat. Commun.">
        <title>Genetic determinants of endophytism in the Arabidopsis root mycobiome.</title>
        <authorList>
            <person name="Mesny F."/>
            <person name="Miyauchi S."/>
            <person name="Thiergart T."/>
            <person name="Pickel B."/>
            <person name="Atanasova L."/>
            <person name="Karlsson M."/>
            <person name="Huettel B."/>
            <person name="Barry K.W."/>
            <person name="Haridas S."/>
            <person name="Chen C."/>
            <person name="Bauer D."/>
            <person name="Andreopoulos W."/>
            <person name="Pangilinan J."/>
            <person name="LaButti K."/>
            <person name="Riley R."/>
            <person name="Lipzen A."/>
            <person name="Clum A."/>
            <person name="Drula E."/>
            <person name="Henrissat B."/>
            <person name="Kohler A."/>
            <person name="Grigoriev I.V."/>
            <person name="Martin F.M."/>
            <person name="Hacquard S."/>
        </authorList>
    </citation>
    <scope>NUCLEOTIDE SEQUENCE [LARGE SCALE GENOMIC DNA]</scope>
    <source>
        <strain evidence="1 2">MPI-SDFR-AT-0079</strain>
    </source>
</reference>
<evidence type="ECO:0000313" key="2">
    <source>
        <dbReference type="Proteomes" id="UP000724584"/>
    </source>
</evidence>